<evidence type="ECO:0000313" key="2">
    <source>
        <dbReference type="EMBL" id="CAB5195043.1"/>
    </source>
</evidence>
<dbReference type="InterPro" id="IPR018330">
    <property type="entry name" value="RecT_fam"/>
</dbReference>
<feature type="compositionally biased region" description="Low complexity" evidence="1">
    <location>
        <begin position="308"/>
        <end position="321"/>
    </location>
</feature>
<dbReference type="InterPro" id="IPR004590">
    <property type="entry name" value="ssDNA_annealing_RecT"/>
</dbReference>
<dbReference type="NCBIfam" id="TIGR00616">
    <property type="entry name" value="rect"/>
    <property type="match status" value="1"/>
</dbReference>
<accession>A0A6J7WCB3</accession>
<dbReference type="Pfam" id="PF03837">
    <property type="entry name" value="RecT"/>
    <property type="match status" value="1"/>
</dbReference>
<dbReference type="GO" id="GO:0003677">
    <property type="term" value="F:DNA binding"/>
    <property type="evidence" value="ECO:0007669"/>
    <property type="project" value="InterPro"/>
</dbReference>
<gene>
    <name evidence="2" type="ORF">UFOVP178_52</name>
</gene>
<proteinExistence type="predicted"/>
<reference evidence="2" key="1">
    <citation type="submission" date="2020-05" db="EMBL/GenBank/DDBJ databases">
        <authorList>
            <person name="Chiriac C."/>
            <person name="Salcher M."/>
            <person name="Ghai R."/>
            <person name="Kavagutti S V."/>
        </authorList>
    </citation>
    <scope>NUCLEOTIDE SEQUENCE</scope>
</reference>
<name>A0A6J7WCB3_9CAUD</name>
<protein>
    <submittedName>
        <fullName evidence="2">RecT Recombinational DNA repair protein (RecE pathway)</fullName>
    </submittedName>
</protein>
<dbReference type="EMBL" id="LR798215">
    <property type="protein sequence ID" value="CAB5195043.1"/>
    <property type="molecule type" value="Genomic_DNA"/>
</dbReference>
<organism evidence="2">
    <name type="scientific">uncultured Caudovirales phage</name>
    <dbReference type="NCBI Taxonomy" id="2100421"/>
    <lineage>
        <taxon>Viruses</taxon>
        <taxon>Duplodnaviria</taxon>
        <taxon>Heunggongvirae</taxon>
        <taxon>Uroviricota</taxon>
        <taxon>Caudoviricetes</taxon>
        <taxon>Peduoviridae</taxon>
        <taxon>Maltschvirus</taxon>
        <taxon>Maltschvirus maltsch</taxon>
    </lineage>
</organism>
<feature type="region of interest" description="Disordered" evidence="1">
    <location>
        <begin position="1"/>
        <end position="25"/>
    </location>
</feature>
<feature type="region of interest" description="Disordered" evidence="1">
    <location>
        <begin position="284"/>
        <end position="359"/>
    </location>
</feature>
<sequence>MAIQHANRLAPAPSGNGSGQVPGKQQSLSGFIESIRGEVAKALPPAVAKVLTPDRLCRLVMTSCRVNPRLGECDFKSLAGALMTAAQLGLEPNTPLGHCYLIPRRNGHTGQQEATFQLGYQGMVELSQRSGRIQTQYAFPVHANDEFDYWYGLESNLIHRPALGARGAMVAVYAVAKYKDGGSNFVVLTIDEIESYRKRSMASKNGPWVTDYEAMACKTAFRRLFRWLPKSTELAIAISADDSVPKWEAMTGEVRHEHQVQIEPETTYAPQLEDESEVIDAEYQPEPPAQEQSRKRAPKQRTIVETQAAPAQAVAPAPADAPFDEPPAHSAATAPAAPPAPRANTHTPTVMPSQAAANPKAEIAKRIEAWLKTEVENLDNQGLPEISNRDALVKALYAKFAGEGMIQGGSTLVHRMVFDMAELGQTWDFVHEALKLASRQIVAEYLAPPEA</sequence>
<evidence type="ECO:0000256" key="1">
    <source>
        <dbReference type="SAM" id="MobiDB-lite"/>
    </source>
</evidence>
<dbReference type="GO" id="GO:0006259">
    <property type="term" value="P:DNA metabolic process"/>
    <property type="evidence" value="ECO:0007669"/>
    <property type="project" value="InterPro"/>
</dbReference>